<evidence type="ECO:0000313" key="2">
    <source>
        <dbReference type="EMBL" id="KAJ7044346.1"/>
    </source>
</evidence>
<feature type="compositionally biased region" description="Low complexity" evidence="1">
    <location>
        <begin position="89"/>
        <end position="103"/>
    </location>
</feature>
<feature type="region of interest" description="Disordered" evidence="1">
    <location>
        <begin position="1"/>
        <end position="66"/>
    </location>
</feature>
<reference evidence="2" key="1">
    <citation type="submission" date="2023-03" db="EMBL/GenBank/DDBJ databases">
        <title>Massive genome expansion in bonnet fungi (Mycena s.s.) driven by repeated elements and novel gene families across ecological guilds.</title>
        <authorList>
            <consortium name="Lawrence Berkeley National Laboratory"/>
            <person name="Harder C.B."/>
            <person name="Miyauchi S."/>
            <person name="Viragh M."/>
            <person name="Kuo A."/>
            <person name="Thoen E."/>
            <person name="Andreopoulos B."/>
            <person name="Lu D."/>
            <person name="Skrede I."/>
            <person name="Drula E."/>
            <person name="Henrissat B."/>
            <person name="Morin E."/>
            <person name="Kohler A."/>
            <person name="Barry K."/>
            <person name="LaButti K."/>
            <person name="Morin E."/>
            <person name="Salamov A."/>
            <person name="Lipzen A."/>
            <person name="Mereny Z."/>
            <person name="Hegedus B."/>
            <person name="Baldrian P."/>
            <person name="Stursova M."/>
            <person name="Weitz H."/>
            <person name="Taylor A."/>
            <person name="Grigoriev I.V."/>
            <person name="Nagy L.G."/>
            <person name="Martin F."/>
            <person name="Kauserud H."/>
        </authorList>
    </citation>
    <scope>NUCLEOTIDE SEQUENCE</scope>
    <source>
        <strain evidence="2">CBHHK200</strain>
    </source>
</reference>
<feature type="region of interest" description="Disordered" evidence="1">
    <location>
        <begin position="89"/>
        <end position="120"/>
    </location>
</feature>
<comment type="caution">
    <text evidence="2">The sequence shown here is derived from an EMBL/GenBank/DDBJ whole genome shotgun (WGS) entry which is preliminary data.</text>
</comment>
<gene>
    <name evidence="2" type="ORF">C8F04DRAFT_1250288</name>
</gene>
<organism evidence="2 3">
    <name type="scientific">Mycena alexandri</name>
    <dbReference type="NCBI Taxonomy" id="1745969"/>
    <lineage>
        <taxon>Eukaryota</taxon>
        <taxon>Fungi</taxon>
        <taxon>Dikarya</taxon>
        <taxon>Basidiomycota</taxon>
        <taxon>Agaricomycotina</taxon>
        <taxon>Agaricomycetes</taxon>
        <taxon>Agaricomycetidae</taxon>
        <taxon>Agaricales</taxon>
        <taxon>Marasmiineae</taxon>
        <taxon>Mycenaceae</taxon>
        <taxon>Mycena</taxon>
    </lineage>
</organism>
<protein>
    <submittedName>
        <fullName evidence="2">Uncharacterized protein</fullName>
    </submittedName>
</protein>
<proteinExistence type="predicted"/>
<sequence>MHDVAFPKRPPVATSASKPHTHLTPAPPHTAPGPSRPPSRPSCLPNAPCATPSRSRRALTTSRHVDDNPFPGCLPARCRCPLIAAAASLRRSRSRPSSLAPLAYTCNLRPHPSRTTAASA</sequence>
<evidence type="ECO:0000256" key="1">
    <source>
        <dbReference type="SAM" id="MobiDB-lite"/>
    </source>
</evidence>
<dbReference type="Proteomes" id="UP001218188">
    <property type="component" value="Unassembled WGS sequence"/>
</dbReference>
<name>A0AAD6XDT8_9AGAR</name>
<feature type="compositionally biased region" description="Pro residues" evidence="1">
    <location>
        <begin position="25"/>
        <end position="40"/>
    </location>
</feature>
<accession>A0AAD6XDT8</accession>
<evidence type="ECO:0000313" key="3">
    <source>
        <dbReference type="Proteomes" id="UP001218188"/>
    </source>
</evidence>
<keyword evidence="3" id="KW-1185">Reference proteome</keyword>
<dbReference type="EMBL" id="JARJCM010000007">
    <property type="protein sequence ID" value="KAJ7044346.1"/>
    <property type="molecule type" value="Genomic_DNA"/>
</dbReference>
<dbReference type="AlphaFoldDB" id="A0AAD6XDT8"/>